<evidence type="ECO:0000256" key="2">
    <source>
        <dbReference type="ARBA" id="ARBA00006275"/>
    </source>
</evidence>
<accession>A0ABS3Z2N4</accession>
<dbReference type="Gene3D" id="1.25.40.390">
    <property type="match status" value="1"/>
</dbReference>
<keyword evidence="5" id="KW-0998">Cell outer membrane</keyword>
<dbReference type="Pfam" id="PF07980">
    <property type="entry name" value="SusD_RagB"/>
    <property type="match status" value="1"/>
</dbReference>
<protein>
    <submittedName>
        <fullName evidence="8">RagB/SusD family nutrient uptake outer membrane protein</fullName>
    </submittedName>
</protein>
<proteinExistence type="inferred from homology"/>
<evidence type="ECO:0000259" key="7">
    <source>
        <dbReference type="Pfam" id="PF14322"/>
    </source>
</evidence>
<feature type="domain" description="SusD-like N-terminal" evidence="7">
    <location>
        <begin position="23"/>
        <end position="216"/>
    </location>
</feature>
<keyword evidence="4" id="KW-0472">Membrane</keyword>
<dbReference type="SUPFAM" id="SSF48452">
    <property type="entry name" value="TPR-like"/>
    <property type="match status" value="1"/>
</dbReference>
<comment type="subcellular location">
    <subcellularLocation>
        <location evidence="1">Cell outer membrane</location>
    </subcellularLocation>
</comment>
<dbReference type="InterPro" id="IPR011990">
    <property type="entry name" value="TPR-like_helical_dom_sf"/>
</dbReference>
<dbReference type="InterPro" id="IPR033985">
    <property type="entry name" value="SusD-like_N"/>
</dbReference>
<comment type="caution">
    <text evidence="8">The sequence shown here is derived from an EMBL/GenBank/DDBJ whole genome shotgun (WGS) entry which is preliminary data.</text>
</comment>
<evidence type="ECO:0000259" key="6">
    <source>
        <dbReference type="Pfam" id="PF07980"/>
    </source>
</evidence>
<gene>
    <name evidence="8" type="ORF">J7I42_29290</name>
</gene>
<comment type="similarity">
    <text evidence="2">Belongs to the SusD family.</text>
</comment>
<dbReference type="Proteomes" id="UP000677244">
    <property type="component" value="Unassembled WGS sequence"/>
</dbReference>
<sequence length="573" mass="63757">MKRYAYILLATLTTGSLSCKKSFLDEKPSSFLSTSNAFKTEADFNASINDLYGLVRSHFYTVNDFNPFWYEYRTDAYYDATATAANLPGEIAASATAITNFAWGPNYKIVEEANTIIHRLPASTLTAAQQTLFEAKARFFRGLAYRTLGYLYGGVPLNLNEIETPKTDFTRATRSEVYAQVEQDLEFAAANLPDITKVKDGEISNAAAYHLLAEVYNTDKQYQKAVDAASAVINNPAFALMTTRFGTRKTVTPGDVYWDLFQRGNQNRHGGINTEGIWVIQIETDVPGGGGSTTGGSQFGVYAAERVHAPLVRDLKSVVNGQQVGLFNWPMGDYTGGRGVGFLAPSYWFSDTVWQSDFNNDIRNANNNFVREFVSNNPKSPFYGQKISTINPPAGLIGINGNITKGKWDRAFYPYQSKCSQAYDYPTSLYVNPTDPDPVQKYALKAGAGGTYIDQYFSRLAETYLLRAEAYVGLSNPTSAAADINKVRSRANALPVSAANVNLDYILDERLRELGIEEKRMLTLMRLGLWVARTRKCNPFYGPQMKDNYNLWPIPVTEIEKNNTAVLEQNPGY</sequence>
<reference evidence="8 9" key="1">
    <citation type="submission" date="2021-03" db="EMBL/GenBank/DDBJ databases">
        <title>Assistant Professor.</title>
        <authorList>
            <person name="Huq M.A."/>
        </authorList>
    </citation>
    <scope>NUCLEOTIDE SEQUENCE [LARGE SCALE GENOMIC DNA]</scope>
    <source>
        <strain evidence="8 9">MAH-29</strain>
    </source>
</reference>
<evidence type="ECO:0000256" key="5">
    <source>
        <dbReference type="ARBA" id="ARBA00023237"/>
    </source>
</evidence>
<keyword evidence="9" id="KW-1185">Reference proteome</keyword>
<evidence type="ECO:0000256" key="3">
    <source>
        <dbReference type="ARBA" id="ARBA00022729"/>
    </source>
</evidence>
<dbReference type="EMBL" id="JAGHKO010000014">
    <property type="protein sequence ID" value="MBO9204419.1"/>
    <property type="molecule type" value="Genomic_DNA"/>
</dbReference>
<dbReference type="PROSITE" id="PS51257">
    <property type="entry name" value="PROKAR_LIPOPROTEIN"/>
    <property type="match status" value="1"/>
</dbReference>
<organism evidence="8 9">
    <name type="scientific">Niastella soli</name>
    <dbReference type="NCBI Taxonomy" id="2821487"/>
    <lineage>
        <taxon>Bacteria</taxon>
        <taxon>Pseudomonadati</taxon>
        <taxon>Bacteroidota</taxon>
        <taxon>Chitinophagia</taxon>
        <taxon>Chitinophagales</taxon>
        <taxon>Chitinophagaceae</taxon>
        <taxon>Niastella</taxon>
    </lineage>
</organism>
<evidence type="ECO:0000313" key="8">
    <source>
        <dbReference type="EMBL" id="MBO9204419.1"/>
    </source>
</evidence>
<name>A0ABS3Z2N4_9BACT</name>
<dbReference type="Pfam" id="PF14322">
    <property type="entry name" value="SusD-like_3"/>
    <property type="match status" value="1"/>
</dbReference>
<keyword evidence="3" id="KW-0732">Signal</keyword>
<evidence type="ECO:0000256" key="4">
    <source>
        <dbReference type="ARBA" id="ARBA00023136"/>
    </source>
</evidence>
<evidence type="ECO:0000313" key="9">
    <source>
        <dbReference type="Proteomes" id="UP000677244"/>
    </source>
</evidence>
<evidence type="ECO:0000256" key="1">
    <source>
        <dbReference type="ARBA" id="ARBA00004442"/>
    </source>
</evidence>
<dbReference type="InterPro" id="IPR012944">
    <property type="entry name" value="SusD_RagB_dom"/>
</dbReference>
<dbReference type="RefSeq" id="WP_209142987.1">
    <property type="nucleotide sequence ID" value="NZ_JAGHKO010000014.1"/>
</dbReference>
<feature type="domain" description="RagB/SusD" evidence="6">
    <location>
        <begin position="341"/>
        <end position="573"/>
    </location>
</feature>